<organism evidence="3 4">
    <name type="scientific">Epilithonimonas hominis</name>
    <dbReference type="NCBI Taxonomy" id="420404"/>
    <lineage>
        <taxon>Bacteria</taxon>
        <taxon>Pseudomonadati</taxon>
        <taxon>Bacteroidota</taxon>
        <taxon>Flavobacteriia</taxon>
        <taxon>Flavobacteriales</taxon>
        <taxon>Weeksellaceae</taxon>
        <taxon>Chryseobacterium group</taxon>
        <taxon>Epilithonimonas</taxon>
    </lineage>
</organism>
<dbReference type="AlphaFoldDB" id="A0A3N0X934"/>
<sequence>MRKHKIKLTKKTSMKNFFKLASVAIITLFTSCKSSAQQKDDYSAKIDSLIKTTNPRSFNGVVYIQQNGKEKYAKAFGYSDFNKKTPLKINDKFSTMSIAKQITATLILQQVEKRTIDLHQPIRKYLPDFQYSWADTVTIHNLLNHTSGLYSDDLKPNLKFKTGKDFSYSNVGYYVAGLVLEKQSGKSYQELVTALFKKCKMNDSYYPTEISSKLLTKGHTIRKDGTFKLNEKSEFNPTNYFGSHLIVTAPDLAKWNECLHNGKLLKPETYKLMTNYSTTATHPIFGKNPIGYGYGLRINDKADISEIGHTGFHPGEGFTAVNLYYPKTKTSVIVMENQANENFDIAYHFEEQVRKIVKESQFLK</sequence>
<evidence type="ECO:0000313" key="3">
    <source>
        <dbReference type="EMBL" id="ROI13301.1"/>
    </source>
</evidence>
<name>A0A3N0X934_9FLAO</name>
<dbReference type="PANTHER" id="PTHR46825:SF9">
    <property type="entry name" value="BETA-LACTAMASE-RELATED DOMAIN-CONTAINING PROTEIN"/>
    <property type="match status" value="1"/>
</dbReference>
<dbReference type="Proteomes" id="UP000267623">
    <property type="component" value="Unassembled WGS sequence"/>
</dbReference>
<reference evidence="4" key="1">
    <citation type="submission" date="2018-11" db="EMBL/GenBank/DDBJ databases">
        <title>Proposal to divide the Flavobacteriaceae and reorganize its genera based on Amino Acid Identity values calculated from whole genome sequences.</title>
        <authorList>
            <person name="Nicholson A.C."/>
            <person name="Gulvik C.A."/>
            <person name="Whitney A.M."/>
            <person name="Humrighouse B.W."/>
            <person name="Bell M."/>
            <person name="Holmes B."/>
            <person name="Steigerwalt A."/>
            <person name="Villarma A."/>
            <person name="Sheth M."/>
            <person name="Batra D."/>
            <person name="Pryor J."/>
            <person name="Bernardet J.-F."/>
            <person name="Hugo C."/>
            <person name="Kampfer P."/>
            <person name="Newman J."/>
            <person name="Mcquiston J.R."/>
        </authorList>
    </citation>
    <scope>NUCLEOTIDE SEQUENCE [LARGE SCALE GENOMIC DNA]</scope>
    <source>
        <strain evidence="4">DSM 22165</strain>
    </source>
</reference>
<dbReference type="Pfam" id="PF00144">
    <property type="entry name" value="Beta-lactamase"/>
    <property type="match status" value="1"/>
</dbReference>
<keyword evidence="3" id="KW-0378">Hydrolase</keyword>
<accession>A0A3N0X934</accession>
<dbReference type="SUPFAM" id="SSF56601">
    <property type="entry name" value="beta-lactamase/transpeptidase-like"/>
    <property type="match status" value="1"/>
</dbReference>
<feature type="signal peptide" evidence="1">
    <location>
        <begin position="1"/>
        <end position="36"/>
    </location>
</feature>
<dbReference type="Gene3D" id="3.40.710.10">
    <property type="entry name" value="DD-peptidase/beta-lactamase superfamily"/>
    <property type="match status" value="1"/>
</dbReference>
<gene>
    <name evidence="3" type="ORF">EGH73_09270</name>
</gene>
<feature type="domain" description="Beta-lactamase-related" evidence="2">
    <location>
        <begin position="60"/>
        <end position="346"/>
    </location>
</feature>
<dbReference type="EMBL" id="RJTU01000061">
    <property type="protein sequence ID" value="ROI13301.1"/>
    <property type="molecule type" value="Genomic_DNA"/>
</dbReference>
<dbReference type="PANTHER" id="PTHR46825">
    <property type="entry name" value="D-ALANYL-D-ALANINE-CARBOXYPEPTIDASE/ENDOPEPTIDASE AMPH"/>
    <property type="match status" value="1"/>
</dbReference>
<dbReference type="PROSITE" id="PS51257">
    <property type="entry name" value="PROKAR_LIPOPROTEIN"/>
    <property type="match status" value="1"/>
</dbReference>
<comment type="caution">
    <text evidence="3">The sequence shown here is derived from an EMBL/GenBank/DDBJ whole genome shotgun (WGS) entry which is preliminary data.</text>
</comment>
<dbReference type="InterPro" id="IPR050491">
    <property type="entry name" value="AmpC-like"/>
</dbReference>
<keyword evidence="1" id="KW-0732">Signal</keyword>
<dbReference type="InterPro" id="IPR001466">
    <property type="entry name" value="Beta-lactam-related"/>
</dbReference>
<reference evidence="4" key="2">
    <citation type="submission" date="2018-11" db="EMBL/GenBank/DDBJ databases">
        <title>Proposal to divide the Flavobacteriaceae and reorganize its genera based on Amino Acid Identity values calculated from whole genome sequences.</title>
        <authorList>
            <person name="Nicholson A.C."/>
            <person name="Gulvik C.A."/>
            <person name="Whitney A.M."/>
            <person name="Humrighouse B.W."/>
            <person name="Bell M."/>
            <person name="Holmes B."/>
            <person name="Steigerwalt A."/>
            <person name="Villarma A."/>
            <person name="Sheth M."/>
            <person name="Batra D."/>
            <person name="Pryor J."/>
            <person name="Bernardet J.-F."/>
            <person name="Hugo C."/>
            <person name="Kampfer P."/>
            <person name="Newman J."/>
            <person name="Mcquiston J."/>
        </authorList>
    </citation>
    <scope>NUCLEOTIDE SEQUENCE [LARGE SCALE GENOMIC DNA]</scope>
    <source>
        <strain evidence="4">DSM 22165</strain>
    </source>
</reference>
<evidence type="ECO:0000256" key="1">
    <source>
        <dbReference type="SAM" id="SignalP"/>
    </source>
</evidence>
<feature type="chain" id="PRO_5018326979" evidence="1">
    <location>
        <begin position="37"/>
        <end position="364"/>
    </location>
</feature>
<dbReference type="GO" id="GO:0016787">
    <property type="term" value="F:hydrolase activity"/>
    <property type="evidence" value="ECO:0007669"/>
    <property type="project" value="UniProtKB-KW"/>
</dbReference>
<dbReference type="InterPro" id="IPR012338">
    <property type="entry name" value="Beta-lactam/transpept-like"/>
</dbReference>
<protein>
    <submittedName>
        <fullName evidence="3">Class A beta-lactamase-related serine hydrolase</fullName>
    </submittedName>
</protein>
<evidence type="ECO:0000259" key="2">
    <source>
        <dbReference type="Pfam" id="PF00144"/>
    </source>
</evidence>
<evidence type="ECO:0000313" key="4">
    <source>
        <dbReference type="Proteomes" id="UP000267623"/>
    </source>
</evidence>
<proteinExistence type="predicted"/>